<organism evidence="2">
    <name type="scientific">uncultured Gemmatimonadota bacterium</name>
    <dbReference type="NCBI Taxonomy" id="203437"/>
    <lineage>
        <taxon>Bacteria</taxon>
        <taxon>Pseudomonadati</taxon>
        <taxon>Gemmatimonadota</taxon>
        <taxon>environmental samples</taxon>
    </lineage>
</organism>
<accession>A0A6J4MWG6</accession>
<evidence type="ECO:0000313" key="2">
    <source>
        <dbReference type="EMBL" id="CAA9370652.1"/>
    </source>
</evidence>
<feature type="non-terminal residue" evidence="2">
    <location>
        <position position="41"/>
    </location>
</feature>
<feature type="region of interest" description="Disordered" evidence="1">
    <location>
        <begin position="19"/>
        <end position="41"/>
    </location>
</feature>
<gene>
    <name evidence="2" type="ORF">AVDCRST_MAG89-4564</name>
</gene>
<sequence length="41" mass="4682">ARVEKILARAPCHSCRATRASPAPFRSRRRFRTQPAAPHRV</sequence>
<dbReference type="EMBL" id="CADCTV010000958">
    <property type="protein sequence ID" value="CAA9370652.1"/>
    <property type="molecule type" value="Genomic_DNA"/>
</dbReference>
<dbReference type="AlphaFoldDB" id="A0A6J4MWG6"/>
<proteinExistence type="predicted"/>
<feature type="non-terminal residue" evidence="2">
    <location>
        <position position="1"/>
    </location>
</feature>
<name>A0A6J4MWG6_9BACT</name>
<reference evidence="2" key="1">
    <citation type="submission" date="2020-02" db="EMBL/GenBank/DDBJ databases">
        <authorList>
            <person name="Meier V. D."/>
        </authorList>
    </citation>
    <scope>NUCLEOTIDE SEQUENCE</scope>
    <source>
        <strain evidence="2">AVDCRST_MAG89</strain>
    </source>
</reference>
<evidence type="ECO:0000256" key="1">
    <source>
        <dbReference type="SAM" id="MobiDB-lite"/>
    </source>
</evidence>
<protein>
    <submittedName>
        <fullName evidence="2">Uncharacterized protein</fullName>
    </submittedName>
</protein>